<feature type="signal peptide" evidence="1">
    <location>
        <begin position="1"/>
        <end position="31"/>
    </location>
</feature>
<evidence type="ECO:0008006" key="4">
    <source>
        <dbReference type="Google" id="ProtNLM"/>
    </source>
</evidence>
<evidence type="ECO:0000256" key="1">
    <source>
        <dbReference type="SAM" id="SignalP"/>
    </source>
</evidence>
<dbReference type="AlphaFoldDB" id="A0A9D4AQ23"/>
<comment type="caution">
    <text evidence="2">The sequence shown here is derived from an EMBL/GenBank/DDBJ whole genome shotgun (WGS) entry which is preliminary data.</text>
</comment>
<dbReference type="Proteomes" id="UP000827986">
    <property type="component" value="Unassembled WGS sequence"/>
</dbReference>
<evidence type="ECO:0000313" key="2">
    <source>
        <dbReference type="EMBL" id="KAH1171762.1"/>
    </source>
</evidence>
<organism evidence="2 3">
    <name type="scientific">Mauremys mutica</name>
    <name type="common">yellowpond turtle</name>
    <dbReference type="NCBI Taxonomy" id="74926"/>
    <lineage>
        <taxon>Eukaryota</taxon>
        <taxon>Metazoa</taxon>
        <taxon>Chordata</taxon>
        <taxon>Craniata</taxon>
        <taxon>Vertebrata</taxon>
        <taxon>Euteleostomi</taxon>
        <taxon>Archelosauria</taxon>
        <taxon>Testudinata</taxon>
        <taxon>Testudines</taxon>
        <taxon>Cryptodira</taxon>
        <taxon>Durocryptodira</taxon>
        <taxon>Testudinoidea</taxon>
        <taxon>Geoemydidae</taxon>
        <taxon>Geoemydinae</taxon>
        <taxon>Mauremys</taxon>
    </lineage>
</organism>
<feature type="chain" id="PRO_5038603038" description="Secreted protein" evidence="1">
    <location>
        <begin position="32"/>
        <end position="102"/>
    </location>
</feature>
<proteinExistence type="predicted"/>
<accession>A0A9D4AQ23</accession>
<reference evidence="2" key="1">
    <citation type="submission" date="2021-09" db="EMBL/GenBank/DDBJ databases">
        <title>The genome of Mauremys mutica provides insights into the evolution of semi-aquatic lifestyle.</title>
        <authorList>
            <person name="Gong S."/>
            <person name="Gao Y."/>
        </authorList>
    </citation>
    <scope>NUCLEOTIDE SEQUENCE</scope>
    <source>
        <strain evidence="2">MM-2020</strain>
        <tissue evidence="2">Muscle</tissue>
    </source>
</reference>
<dbReference type="EMBL" id="JAHDVG010000483">
    <property type="protein sequence ID" value="KAH1171762.1"/>
    <property type="molecule type" value="Genomic_DNA"/>
</dbReference>
<name>A0A9D4AQ23_9SAUR</name>
<keyword evidence="3" id="KW-1185">Reference proteome</keyword>
<sequence>MPFYHVKKLYMIMVELFLMLAMGIMCPTVDGEHYVEQRALCGATGLRACSTTPGLQKALFLSEFAAVSAWTMAGHYKDGGEGASDQLMHVSRSNCYSSPHAF</sequence>
<gene>
    <name evidence="2" type="ORF">KIL84_007380</name>
</gene>
<evidence type="ECO:0000313" key="3">
    <source>
        <dbReference type="Proteomes" id="UP000827986"/>
    </source>
</evidence>
<protein>
    <recommendedName>
        <fullName evidence="4">Secreted protein</fullName>
    </recommendedName>
</protein>
<keyword evidence="1" id="KW-0732">Signal</keyword>